<evidence type="ECO:0000313" key="2">
    <source>
        <dbReference type="Proteomes" id="UP000663879"/>
    </source>
</evidence>
<dbReference type="EMBL" id="CAJNOC010005831">
    <property type="protein sequence ID" value="CAF1063329.1"/>
    <property type="molecule type" value="Genomic_DNA"/>
</dbReference>
<sequence>MSFYVTLPSNSSMDLYPENTMTDFTVLLKEPIRLEVQYEVALVELTYKHSWSLEVGQLFIQPLNSPKYDVFKLVYHDGENIKSFTSRLIGEIWKYFINKEYDRRLELGKSNKEIPQILKLLKNPFTSNLRDEDVVDEIKSSDYFRAIPSFSSDPYRFIMYTREYRIRFDGDF</sequence>
<accession>A0A814LCN3</accession>
<keyword evidence="2" id="KW-1185">Reference proteome</keyword>
<protein>
    <submittedName>
        <fullName evidence="1">Uncharacterized protein</fullName>
    </submittedName>
</protein>
<proteinExistence type="predicted"/>
<dbReference type="Proteomes" id="UP000663879">
    <property type="component" value="Unassembled WGS sequence"/>
</dbReference>
<gene>
    <name evidence="1" type="ORF">OXX778_LOCUS19388</name>
</gene>
<organism evidence="1 2">
    <name type="scientific">Brachionus calyciflorus</name>
    <dbReference type="NCBI Taxonomy" id="104777"/>
    <lineage>
        <taxon>Eukaryota</taxon>
        <taxon>Metazoa</taxon>
        <taxon>Spiralia</taxon>
        <taxon>Gnathifera</taxon>
        <taxon>Rotifera</taxon>
        <taxon>Eurotatoria</taxon>
        <taxon>Monogononta</taxon>
        <taxon>Pseudotrocha</taxon>
        <taxon>Ploima</taxon>
        <taxon>Brachionidae</taxon>
        <taxon>Brachionus</taxon>
    </lineage>
</organism>
<comment type="caution">
    <text evidence="1">The sequence shown here is derived from an EMBL/GenBank/DDBJ whole genome shotgun (WGS) entry which is preliminary data.</text>
</comment>
<evidence type="ECO:0000313" key="1">
    <source>
        <dbReference type="EMBL" id="CAF1063329.1"/>
    </source>
</evidence>
<dbReference type="AlphaFoldDB" id="A0A814LCN3"/>
<name>A0A814LCN3_9BILA</name>
<reference evidence="1" key="1">
    <citation type="submission" date="2021-02" db="EMBL/GenBank/DDBJ databases">
        <authorList>
            <person name="Nowell W R."/>
        </authorList>
    </citation>
    <scope>NUCLEOTIDE SEQUENCE</scope>
    <source>
        <strain evidence="1">Ploen Becks lab</strain>
    </source>
</reference>